<feature type="compositionally biased region" description="Low complexity" evidence="1">
    <location>
        <begin position="952"/>
        <end position="973"/>
    </location>
</feature>
<feature type="compositionally biased region" description="Low complexity" evidence="1">
    <location>
        <begin position="506"/>
        <end position="528"/>
    </location>
</feature>
<feature type="region of interest" description="Disordered" evidence="1">
    <location>
        <begin position="30"/>
        <end position="80"/>
    </location>
</feature>
<feature type="compositionally biased region" description="Basic and acidic residues" evidence="1">
    <location>
        <begin position="374"/>
        <end position="385"/>
    </location>
</feature>
<feature type="compositionally biased region" description="Basic and acidic residues" evidence="1">
    <location>
        <begin position="282"/>
        <end position="294"/>
    </location>
</feature>
<feature type="compositionally biased region" description="Basic residues" evidence="1">
    <location>
        <begin position="206"/>
        <end position="223"/>
    </location>
</feature>
<evidence type="ECO:0000313" key="2">
    <source>
        <dbReference type="EMBL" id="CAA9226066.1"/>
    </source>
</evidence>
<feature type="compositionally biased region" description="Basic residues" evidence="1">
    <location>
        <begin position="235"/>
        <end position="254"/>
    </location>
</feature>
<sequence>AADRRLRAPAQAAGHPLLLRVRGLRPLELHAAEHRGLPGPGAAASRHPHPEPRPERGGDRALRHHPGRGGDGGRSQPHLGALHQPVRPVRRAGAVQLQLHLRPSAAAGAEPVGPAPHTAGGRGARHLAVVAHRRDHALPAGRAAGLLVGGPQDLAGLGARPALQAGGGRGGRHLLRRPVQELQRGGGPAADGGARTEPAAGDRRGAGRQRHGRRGHHPYRRPVRGGAGHRPDPRPRRHPQRRPFGRERRARAAVRRGEGRGGQPPAPRRRRARGRRRRGARHRADAPGRADPAHHPRRAGGGGADQRRRGAAAGRPHRAALRPRGPGEGHDADGGEEHHRGRCADPGDPVAVPRRFPGGAGGGGDHPLRLSVRHPADDGARRERQPAVSRRARLRVAGGRHRDHGGEYLPAPRPRPRSRAASHRAATRLARAFGPVADRAAGRRRGGQGHLLLRPHHHRRLHPAVHARRHRGAHLRPDVEDLRLRHRRRPAGHLHRHACARIGPAARGQPGARHAAGAAAAPGAPAAVRDGHARPRLVPDAGGSPVRRRGLPVLPARRGVPPGAGGGQPLGPRHHARYHLAGGRQRHGEPHPRCAAPIPRGRHRHLAARAAGRRHGQRRFVQRRVLPAAPPAGAVADGAHARRAGAGFPGAAVARVRGRGLLLLAGHQRQRPGSGIRGEGRQRGEGVRAGTRHRHPQGHRGPAGAGDCAGRGGPRHVPVAGPAHRGGSDRPRPRGALRPRNRRRQPSGPGGDRRARGGAPLRAGRRPQLPRHGAAGRALPLQPRRHRPHPRGRAARRDARRRVRDQAGVGHLLHLPRGREPLPAHTFQRARARPREHGGRGAGGGGAAGGTAAGLPPGMGGRVPQPPGRARPPGGGGAGRARPRPRAALRPVQQPARNPAGLRHRADVDHRRRRGPGRGRAQLQRSGRDRISGIVRHHRDGGHHHDVPFQPPAGGRAAVAPGAGPSGRGPDAPGLHDLLRVLHRPAADGAGDRHRRRRAEAPGAGRSGRHRPGAGVHPGRVPGDDRPVRPFAPGPATGTLGRRGRRRAGM</sequence>
<feature type="compositionally biased region" description="Basic and acidic residues" evidence="1">
    <location>
        <begin position="325"/>
        <end position="345"/>
    </location>
</feature>
<feature type="compositionally biased region" description="Basic residues" evidence="1">
    <location>
        <begin position="267"/>
        <end position="281"/>
    </location>
</feature>
<feature type="region of interest" description="Disordered" evidence="1">
    <location>
        <begin position="182"/>
        <end position="419"/>
    </location>
</feature>
<dbReference type="EMBL" id="CADCTL010000068">
    <property type="protein sequence ID" value="CAA9226066.1"/>
    <property type="molecule type" value="Genomic_DNA"/>
</dbReference>
<feature type="non-terminal residue" evidence="2">
    <location>
        <position position="1"/>
    </location>
</feature>
<feature type="compositionally biased region" description="Gly residues" evidence="1">
    <location>
        <begin position="701"/>
        <end position="712"/>
    </location>
</feature>
<feature type="compositionally biased region" description="Gly residues" evidence="1">
    <location>
        <begin position="840"/>
        <end position="861"/>
    </location>
</feature>
<feature type="non-terminal residue" evidence="2">
    <location>
        <position position="1050"/>
    </location>
</feature>
<feature type="compositionally biased region" description="Basic residues" evidence="1">
    <location>
        <begin position="390"/>
        <end position="403"/>
    </location>
</feature>
<proteinExistence type="predicted"/>
<dbReference type="AlphaFoldDB" id="A0A6J4HIS9"/>
<name>A0A6J4HIS9_9PROT</name>
<organism evidence="2">
    <name type="scientific">uncultured Acetobacteraceae bacterium</name>
    <dbReference type="NCBI Taxonomy" id="169975"/>
    <lineage>
        <taxon>Bacteria</taxon>
        <taxon>Pseudomonadati</taxon>
        <taxon>Pseudomonadota</taxon>
        <taxon>Alphaproteobacteria</taxon>
        <taxon>Acetobacterales</taxon>
        <taxon>Acetobacteraceae</taxon>
        <taxon>environmental samples</taxon>
    </lineage>
</organism>
<protein>
    <submittedName>
        <fullName evidence="2">Cobalt-zinc-cadmium resistance protein CzcA Cation efflux system protein CusA</fullName>
    </submittedName>
</protein>
<feature type="compositionally biased region" description="Low complexity" evidence="1">
    <location>
        <begin position="888"/>
        <end position="897"/>
    </location>
</feature>
<feature type="compositionally biased region" description="Basic residues" evidence="1">
    <location>
        <begin position="600"/>
        <end position="619"/>
    </location>
</feature>
<reference evidence="2" key="1">
    <citation type="submission" date="2020-02" db="EMBL/GenBank/DDBJ databases">
        <authorList>
            <person name="Meier V. D."/>
        </authorList>
    </citation>
    <scope>NUCLEOTIDE SEQUENCE</scope>
    <source>
        <strain evidence="2">AVDCRST_MAG04</strain>
    </source>
</reference>
<accession>A0A6J4HIS9</accession>
<feature type="compositionally biased region" description="Basic residues" evidence="1">
    <location>
        <begin position="733"/>
        <end position="745"/>
    </location>
</feature>
<feature type="compositionally biased region" description="Basic and acidic residues" evidence="1">
    <location>
        <begin position="48"/>
        <end position="61"/>
    </location>
</feature>
<gene>
    <name evidence="2" type="ORF">AVDCRST_MAG04-867</name>
</gene>
<feature type="compositionally biased region" description="Basic residues" evidence="1">
    <location>
        <begin position="783"/>
        <end position="803"/>
    </location>
</feature>
<feature type="region of interest" description="Disordered" evidence="1">
    <location>
        <begin position="506"/>
        <end position="619"/>
    </location>
</feature>
<feature type="region of interest" description="Disordered" evidence="1">
    <location>
        <begin position="666"/>
        <end position="1050"/>
    </location>
</feature>
<evidence type="ECO:0000256" key="1">
    <source>
        <dbReference type="SAM" id="MobiDB-lite"/>
    </source>
</evidence>